<sequence>MRHGLLDGQVTSYYSMAGEDVDYDALTHYVVANKKFASAEAKEDFQTNYGSKIKDIVAQTSGCIIKAGPFTPEQREGFLQEDADDIQLTILIGFPSAEKRQAFHDIQSENGMKDVRERTLVGPLYNIDALPKDHPAFVSGSPFERKTM</sequence>
<dbReference type="AlphaFoldDB" id="K8EY74"/>
<reference evidence="1 2" key="1">
    <citation type="submission" date="2011-10" db="EMBL/GenBank/DDBJ databases">
        <authorList>
            <person name="Genoscope - CEA"/>
        </authorList>
    </citation>
    <scope>NUCLEOTIDE SEQUENCE [LARGE SCALE GENOMIC DNA]</scope>
    <source>
        <strain evidence="1 2">RCC 1105</strain>
    </source>
</reference>
<dbReference type="RefSeq" id="XP_007512810.1">
    <property type="nucleotide sequence ID" value="XM_007512748.1"/>
</dbReference>
<dbReference type="Proteomes" id="UP000198341">
    <property type="component" value="Chromosome 6"/>
</dbReference>
<organism evidence="1 2">
    <name type="scientific">Bathycoccus prasinos</name>
    <dbReference type="NCBI Taxonomy" id="41875"/>
    <lineage>
        <taxon>Eukaryota</taxon>
        <taxon>Viridiplantae</taxon>
        <taxon>Chlorophyta</taxon>
        <taxon>Mamiellophyceae</taxon>
        <taxon>Mamiellales</taxon>
        <taxon>Bathycoccaceae</taxon>
        <taxon>Bathycoccus</taxon>
    </lineage>
</organism>
<gene>
    <name evidence="1" type="ORF">Bathy06g02930</name>
</gene>
<evidence type="ECO:0000313" key="2">
    <source>
        <dbReference type="Proteomes" id="UP000198341"/>
    </source>
</evidence>
<name>K8EY74_9CHLO</name>
<keyword evidence="2" id="KW-1185">Reference proteome</keyword>
<evidence type="ECO:0000313" key="1">
    <source>
        <dbReference type="EMBL" id="CCO17410.1"/>
    </source>
</evidence>
<dbReference type="KEGG" id="bpg:Bathy06g02930"/>
<dbReference type="GeneID" id="19015273"/>
<protein>
    <submittedName>
        <fullName evidence="1">Uncharacterized protein</fullName>
    </submittedName>
</protein>
<dbReference type="EMBL" id="FO082273">
    <property type="protein sequence ID" value="CCO17410.1"/>
    <property type="molecule type" value="Genomic_DNA"/>
</dbReference>
<accession>K8EY74</accession>
<proteinExistence type="predicted"/>